<organism evidence="8 9">
    <name type="scientific">Limnobaculum parvum</name>
    <dbReference type="NCBI Taxonomy" id="2172103"/>
    <lineage>
        <taxon>Bacteria</taxon>
        <taxon>Pseudomonadati</taxon>
        <taxon>Pseudomonadota</taxon>
        <taxon>Gammaproteobacteria</taxon>
        <taxon>Enterobacterales</taxon>
        <taxon>Budviciaceae</taxon>
        <taxon>Limnobaculum</taxon>
    </lineage>
</organism>
<dbReference type="EMBL" id="CP029185">
    <property type="protein sequence ID" value="AWH87968.1"/>
    <property type="molecule type" value="Genomic_DNA"/>
</dbReference>
<dbReference type="InterPro" id="IPR038484">
    <property type="entry name" value="MucB/RseB_C_sf"/>
</dbReference>
<dbReference type="NCBIfam" id="NF006990">
    <property type="entry name" value="PRK09455.1"/>
    <property type="match status" value="1"/>
</dbReference>
<proteinExistence type="inferred from homology"/>
<gene>
    <name evidence="8" type="ORF">HYN51_04985</name>
</gene>
<dbReference type="PANTHER" id="PTHR38782:SF1">
    <property type="entry name" value="SIGMA-E FACTOR REGULATORY PROTEIN RSEB"/>
    <property type="match status" value="1"/>
</dbReference>
<evidence type="ECO:0000256" key="3">
    <source>
        <dbReference type="ARBA" id="ARBA00022729"/>
    </source>
</evidence>
<feature type="domain" description="MucB/RseB C-terminal" evidence="7">
    <location>
        <begin position="218"/>
        <end position="313"/>
    </location>
</feature>
<feature type="domain" description="MucB/RseB N-terminal" evidence="6">
    <location>
        <begin position="27"/>
        <end position="196"/>
    </location>
</feature>
<dbReference type="AlphaFoldDB" id="A0A2Y9TW52"/>
<comment type="similarity">
    <text evidence="2">Belongs to the RseB family.</text>
</comment>
<dbReference type="InterPro" id="IPR005588">
    <property type="entry name" value="MucB_RseB"/>
</dbReference>
<dbReference type="RefSeq" id="WP_108900043.1">
    <property type="nucleotide sequence ID" value="NZ_CP029185.2"/>
</dbReference>
<evidence type="ECO:0000256" key="1">
    <source>
        <dbReference type="ARBA" id="ARBA00004418"/>
    </source>
</evidence>
<keyword evidence="3 5" id="KW-0732">Signal</keyword>
<dbReference type="KEGG" id="lpv:HYN51_04985"/>
<evidence type="ECO:0000256" key="5">
    <source>
        <dbReference type="SAM" id="SignalP"/>
    </source>
</evidence>
<dbReference type="Gene3D" id="2.50.20.10">
    <property type="entry name" value="Lipoprotein localisation LolA/LolB/LppX"/>
    <property type="match status" value="1"/>
</dbReference>
<dbReference type="Gene3D" id="3.30.200.100">
    <property type="entry name" value="MucB/RseB, C-terminal domain"/>
    <property type="match status" value="1"/>
</dbReference>
<feature type="chain" id="PRO_5015996579" evidence="5">
    <location>
        <begin position="19"/>
        <end position="318"/>
    </location>
</feature>
<dbReference type="GO" id="GO:0030288">
    <property type="term" value="C:outer membrane-bounded periplasmic space"/>
    <property type="evidence" value="ECO:0007669"/>
    <property type="project" value="TreeGrafter"/>
</dbReference>
<reference evidence="8 9" key="1">
    <citation type="journal article" date="2019" name="Int. J. Syst. Evol. Microbiol.">
        <title>Limnobaculum parvum gen. nov., sp. nov., isolated from a freshwater lake.</title>
        <authorList>
            <person name="Baek C."/>
            <person name="Shin S.K."/>
            <person name="Yi H."/>
        </authorList>
    </citation>
    <scope>NUCLEOTIDE SEQUENCE [LARGE SCALE GENOMIC DNA]</scope>
    <source>
        <strain evidence="8 9">HYN0051</strain>
    </source>
</reference>
<dbReference type="CDD" id="cd16327">
    <property type="entry name" value="RseB"/>
    <property type="match status" value="1"/>
</dbReference>
<dbReference type="PIRSF" id="PIRSF005427">
    <property type="entry name" value="RseB"/>
    <property type="match status" value="1"/>
</dbReference>
<dbReference type="GO" id="GO:0032885">
    <property type="term" value="P:regulation of polysaccharide biosynthetic process"/>
    <property type="evidence" value="ECO:0007669"/>
    <property type="project" value="TreeGrafter"/>
</dbReference>
<dbReference type="OrthoDB" id="7067274at2"/>
<keyword evidence="4" id="KW-0574">Periplasm</keyword>
<dbReference type="InterPro" id="IPR033434">
    <property type="entry name" value="MucB/RseB_N"/>
</dbReference>
<dbReference type="PANTHER" id="PTHR38782">
    <property type="match status" value="1"/>
</dbReference>
<keyword evidence="9" id="KW-1185">Reference proteome</keyword>
<comment type="subcellular location">
    <subcellularLocation>
        <location evidence="1">Periplasm</location>
    </subcellularLocation>
</comment>
<accession>A0A2Y9TW52</accession>
<evidence type="ECO:0000259" key="7">
    <source>
        <dbReference type="Pfam" id="PF17188"/>
    </source>
</evidence>
<evidence type="ECO:0000313" key="9">
    <source>
        <dbReference type="Proteomes" id="UP000244908"/>
    </source>
</evidence>
<dbReference type="Proteomes" id="UP000244908">
    <property type="component" value="Chromosome"/>
</dbReference>
<dbReference type="Pfam" id="PF17188">
    <property type="entry name" value="MucB_RseB_C"/>
    <property type="match status" value="1"/>
</dbReference>
<dbReference type="InterPro" id="IPR033436">
    <property type="entry name" value="MucB/RseB_C"/>
</dbReference>
<name>A0A2Y9TW52_9GAMM</name>
<dbReference type="Pfam" id="PF03888">
    <property type="entry name" value="MucB_RseB"/>
    <property type="match status" value="1"/>
</dbReference>
<protein>
    <submittedName>
        <fullName evidence="8">Sigma-E factor regulatory protein RseB</fullName>
    </submittedName>
</protein>
<evidence type="ECO:0000259" key="6">
    <source>
        <dbReference type="Pfam" id="PF03888"/>
    </source>
</evidence>
<sequence>MKPIAFIVCCLLGGLPLAAVSEPNPTEVLLQQMTNASQTLSYEFSYVNVSKVGIESLQYRHSIQNGKPLVQLINMDGPQREAILRGIEVSYFEPGMEPFSIRGDHIVDSLPSLVFADIGRLEQNYDFVPVGRSRIANRICDVVRVVPHDGLRYSYVVWLDTETKLPLRTDLLDRDGDTLEQFRVVAFSDGDSVKAKMADFSMPVMPPLLAVPPTDKLTMHWSVGWLPQGFSESSRSRHTVSDAKNSTVESRLYSDGLFSFSLNVSPNSYQGQASEHALRQGRRTIHTENRNNVEITVIGELPPATAKRVATSVVVNKG</sequence>
<feature type="signal peptide" evidence="5">
    <location>
        <begin position="1"/>
        <end position="18"/>
    </location>
</feature>
<evidence type="ECO:0000313" key="8">
    <source>
        <dbReference type="EMBL" id="AWH87968.1"/>
    </source>
</evidence>
<dbReference type="GO" id="GO:0045152">
    <property type="term" value="F:antisigma factor binding"/>
    <property type="evidence" value="ECO:0007669"/>
    <property type="project" value="TreeGrafter"/>
</dbReference>
<evidence type="ECO:0000256" key="4">
    <source>
        <dbReference type="ARBA" id="ARBA00022764"/>
    </source>
</evidence>
<evidence type="ECO:0000256" key="2">
    <source>
        <dbReference type="ARBA" id="ARBA00008150"/>
    </source>
</evidence>